<evidence type="ECO:0000313" key="2">
    <source>
        <dbReference type="EMBL" id="MFB9330932.1"/>
    </source>
</evidence>
<organism evidence="2 3">
    <name type="scientific">Paenibacillus aurantiacus</name>
    <dbReference type="NCBI Taxonomy" id="1936118"/>
    <lineage>
        <taxon>Bacteria</taxon>
        <taxon>Bacillati</taxon>
        <taxon>Bacillota</taxon>
        <taxon>Bacilli</taxon>
        <taxon>Bacillales</taxon>
        <taxon>Paenibacillaceae</taxon>
        <taxon>Paenibacillus</taxon>
    </lineage>
</organism>
<feature type="domain" description="SGNH hydrolase-type esterase" evidence="1">
    <location>
        <begin position="14"/>
        <end position="195"/>
    </location>
</feature>
<dbReference type="PANTHER" id="PTHR30383:SF5">
    <property type="entry name" value="SGNH HYDROLASE-TYPE ESTERASE DOMAIN-CONTAINING PROTEIN"/>
    <property type="match status" value="1"/>
</dbReference>
<sequence>MAALTANGVILFQGDSITDCGRNYKEAASLGVGYPYFIAAELGRLYPELNLTFYNRGISGNRVVDLEQRWEQDCLALNPTVVSIYIGINDTWRRYDNNDPTSTEQYYDGYRRLITSTLDRLDARLVLIEPFVLPVPEDRKGWREDLDPKIAAVRELAQEFKTAYVPLDGLFAQASMKTGPAYWAGDGVHPSAAGQSLIAKAWLEAIGVRAR</sequence>
<comment type="caution">
    <text evidence="2">The sequence shown here is derived from an EMBL/GenBank/DDBJ whole genome shotgun (WGS) entry which is preliminary data.</text>
</comment>
<keyword evidence="3" id="KW-1185">Reference proteome</keyword>
<dbReference type="CDD" id="cd01834">
    <property type="entry name" value="SGNH_hydrolase_like_2"/>
    <property type="match status" value="1"/>
</dbReference>
<dbReference type="RefSeq" id="WP_377502786.1">
    <property type="nucleotide sequence ID" value="NZ_JBHMDO010000054.1"/>
</dbReference>
<dbReference type="InterPro" id="IPR051532">
    <property type="entry name" value="Ester_Hydrolysis_Enzymes"/>
</dbReference>
<dbReference type="Pfam" id="PF13472">
    <property type="entry name" value="Lipase_GDSL_2"/>
    <property type="match status" value="1"/>
</dbReference>
<evidence type="ECO:0000313" key="3">
    <source>
        <dbReference type="Proteomes" id="UP001589747"/>
    </source>
</evidence>
<proteinExistence type="predicted"/>
<dbReference type="InterPro" id="IPR013830">
    <property type="entry name" value="SGNH_hydro"/>
</dbReference>
<dbReference type="GO" id="GO:0016787">
    <property type="term" value="F:hydrolase activity"/>
    <property type="evidence" value="ECO:0007669"/>
    <property type="project" value="UniProtKB-KW"/>
</dbReference>
<name>A0ABV5L0D0_9BACL</name>
<keyword evidence="2" id="KW-0378">Hydrolase</keyword>
<reference evidence="2 3" key="1">
    <citation type="submission" date="2024-09" db="EMBL/GenBank/DDBJ databases">
        <authorList>
            <person name="Sun Q."/>
            <person name="Mori K."/>
        </authorList>
    </citation>
    <scope>NUCLEOTIDE SEQUENCE [LARGE SCALE GENOMIC DNA]</scope>
    <source>
        <strain evidence="2 3">TISTR 2452</strain>
    </source>
</reference>
<gene>
    <name evidence="2" type="ORF">ACFFSY_33760</name>
</gene>
<protein>
    <submittedName>
        <fullName evidence="2">SGNH/GDSL hydrolase family protein</fullName>
        <ecNumber evidence="2">3.1.-.-</ecNumber>
    </submittedName>
</protein>
<dbReference type="SUPFAM" id="SSF52266">
    <property type="entry name" value="SGNH hydrolase"/>
    <property type="match status" value="1"/>
</dbReference>
<dbReference type="Proteomes" id="UP001589747">
    <property type="component" value="Unassembled WGS sequence"/>
</dbReference>
<dbReference type="EC" id="3.1.-.-" evidence="2"/>
<accession>A0ABV5L0D0</accession>
<dbReference type="EMBL" id="JBHMDO010000054">
    <property type="protein sequence ID" value="MFB9330932.1"/>
    <property type="molecule type" value="Genomic_DNA"/>
</dbReference>
<dbReference type="PANTHER" id="PTHR30383">
    <property type="entry name" value="THIOESTERASE 1/PROTEASE 1/LYSOPHOSPHOLIPASE L1"/>
    <property type="match status" value="1"/>
</dbReference>
<evidence type="ECO:0000259" key="1">
    <source>
        <dbReference type="Pfam" id="PF13472"/>
    </source>
</evidence>
<dbReference type="InterPro" id="IPR036514">
    <property type="entry name" value="SGNH_hydro_sf"/>
</dbReference>
<dbReference type="Gene3D" id="3.40.50.1110">
    <property type="entry name" value="SGNH hydrolase"/>
    <property type="match status" value="1"/>
</dbReference>